<keyword evidence="2" id="KW-1185">Reference proteome</keyword>
<protein>
    <submittedName>
        <fullName evidence="1">Uncharacterized protein</fullName>
    </submittedName>
</protein>
<reference evidence="1" key="1">
    <citation type="journal article" date="2021" name="New Phytol.">
        <title>Evolutionary innovations through gain and loss of genes in the ectomycorrhizal Boletales.</title>
        <authorList>
            <person name="Wu G."/>
            <person name="Miyauchi S."/>
            <person name="Morin E."/>
            <person name="Kuo A."/>
            <person name="Drula E."/>
            <person name="Varga T."/>
            <person name="Kohler A."/>
            <person name="Feng B."/>
            <person name="Cao Y."/>
            <person name="Lipzen A."/>
            <person name="Daum C."/>
            <person name="Hundley H."/>
            <person name="Pangilinan J."/>
            <person name="Johnson J."/>
            <person name="Barry K."/>
            <person name="LaButti K."/>
            <person name="Ng V."/>
            <person name="Ahrendt S."/>
            <person name="Min B."/>
            <person name="Choi I.G."/>
            <person name="Park H."/>
            <person name="Plett J.M."/>
            <person name="Magnuson J."/>
            <person name="Spatafora J.W."/>
            <person name="Nagy L.G."/>
            <person name="Henrissat B."/>
            <person name="Grigoriev I.V."/>
            <person name="Yang Z.L."/>
            <person name="Xu J."/>
            <person name="Martin F.M."/>
        </authorList>
    </citation>
    <scope>NUCLEOTIDE SEQUENCE</scope>
    <source>
        <strain evidence="1">KUC20120723A-06</strain>
    </source>
</reference>
<feature type="non-terminal residue" evidence="1">
    <location>
        <position position="1"/>
    </location>
</feature>
<evidence type="ECO:0000313" key="1">
    <source>
        <dbReference type="EMBL" id="KAH7918103.1"/>
    </source>
</evidence>
<dbReference type="EMBL" id="MU266854">
    <property type="protein sequence ID" value="KAH7918103.1"/>
    <property type="molecule type" value="Genomic_DNA"/>
</dbReference>
<sequence>APQDSRMVSPWLLTTKWHKHTEGHDVDGLRKLVAFPKGEEPATRGLTKAVESYYQAATGLLEHTDELVLQRLNSPDPAKSGISNTPLHKHQEASTIKAYIFPAVSLLSMLLRLDGQEAYDLPLSEELEEATEALASDLAEEREARLSDSLHSVFMALWTRKWTRTEANKVPCPTERALALLTLERDGSYKEPKDVTGIIAKLEWCIRFACLQEIHRTVESEFDGEEEAACDALVPWFTEKTNSPFSRIRSLQHRATAIALQTMSMPRIWWTDRKGYRSMLYKGDKIELDALAEVFAQMEEKMVKLWEDKVMLGLKMRIDYDRIADDPTNTEVGYSFLTDARNTMFHQRDRLLRALLEDASTRGQVAAMRNGRVVWNKGALRRWLKDYAEYQSVLLARCEMLSGAPGRGTELTAMAYCNTRLRPRRNLCVLGDHLSMLRTYHKMGALTGLDKLIPHALDGVTADMLIQDLSTTRPFAEFAAHICFPDQPGVKELYQSHLFVNYDRLFDSEDLSHSMSEHTTPVLGFGLKINSWRHISTAFKRKLGRFAEELADEDVLETVDAQQAGHSKATENRVYGISPDALSGAAEDIIPLYLEASENWQAINKTVPGGRRLSYQEASCKNFDALLAAGKIGSRATTASPRGPAVAAAVTAEELAASTAALLMPMLSDLIQTSIAKALEGTQGRPAVRRSPTPPPQPAQETDYDSEDLYVPHPQPRPGKSTEVPLRHAKPSTPPSPPPPSLVKKALWALRVIVDNDEADWTTPAQGQAMTAVLEGQRDVVAVLRTGGGKSMLGILPSIVEDKITVIALPLKSLISDFARRLQKLRVKYQLYDRSVNGGRLRPDVNLVLVSADKARGDNWRQSLAEVNQVKTVARLIFDEAHLGLMSEDFRQSLRDLHELRQFPMQLVLLSGTVPPPMVEPLKVHFGLGANTVVIRECTSRPELEYIL</sequence>
<feature type="non-terminal residue" evidence="1">
    <location>
        <position position="948"/>
    </location>
</feature>
<dbReference type="Proteomes" id="UP000790709">
    <property type="component" value="Unassembled WGS sequence"/>
</dbReference>
<evidence type="ECO:0000313" key="2">
    <source>
        <dbReference type="Proteomes" id="UP000790709"/>
    </source>
</evidence>
<accession>A0ACB8AZU2</accession>
<gene>
    <name evidence="1" type="ORF">BV22DRAFT_985743</name>
</gene>
<name>A0ACB8AZU2_9AGAM</name>
<proteinExistence type="predicted"/>
<organism evidence="1 2">
    <name type="scientific">Leucogyrophana mollusca</name>
    <dbReference type="NCBI Taxonomy" id="85980"/>
    <lineage>
        <taxon>Eukaryota</taxon>
        <taxon>Fungi</taxon>
        <taxon>Dikarya</taxon>
        <taxon>Basidiomycota</taxon>
        <taxon>Agaricomycotina</taxon>
        <taxon>Agaricomycetes</taxon>
        <taxon>Agaricomycetidae</taxon>
        <taxon>Boletales</taxon>
        <taxon>Boletales incertae sedis</taxon>
        <taxon>Leucogyrophana</taxon>
    </lineage>
</organism>
<comment type="caution">
    <text evidence="1">The sequence shown here is derived from an EMBL/GenBank/DDBJ whole genome shotgun (WGS) entry which is preliminary data.</text>
</comment>